<sequence length="434" mass="50298">MHYIVLEKARPHKYVRREGTKGSWTYFYKEPKGVWRPEDIKIAPKGKAFRIYRGDAATVDPKTGKLLGFRWKEGKTLYTSRPTSFSVSKKIAENFAHGIAEHYGENYVPVLVTALTKKLKVSGFWGLEREVYPLHGKSKVKSIEILPKPNGQEIETAPPGTERIDEYREQARARLIEWRLPGLSHGKYSDEQILWEGYQWRSWAHSKIHGKSGWDWAMWEEIQRFAKQKGFVYKDRLTKQDLLDNPVIPDTENILGKFSNIADDISTNWRNRANRNQMWNFIKSPEGQNWSITSKREIWGHVKAMKDEDIGKNYPGLIGLKNVNSWEEALNTEIDVYRGISLKEGEVEKPYSQYFISYTVVPAMADKFARGFYYSYDAGEGKGIVVKRRIKFGDILGFVNNDGENEVLVRPPKSGQHVILTGPDRITYERRDKR</sequence>
<gene>
    <name evidence="1" type="ORF">A2Z67_02805</name>
</gene>
<accession>A0A1F7X7Y9</accession>
<proteinExistence type="predicted"/>
<evidence type="ECO:0000313" key="2">
    <source>
        <dbReference type="Proteomes" id="UP000176939"/>
    </source>
</evidence>
<reference evidence="1 2" key="1">
    <citation type="journal article" date="2016" name="Nat. Commun.">
        <title>Thousands of microbial genomes shed light on interconnected biogeochemical processes in an aquifer system.</title>
        <authorList>
            <person name="Anantharaman K."/>
            <person name="Brown C.T."/>
            <person name="Hug L.A."/>
            <person name="Sharon I."/>
            <person name="Castelle C.J."/>
            <person name="Probst A.J."/>
            <person name="Thomas B.C."/>
            <person name="Singh A."/>
            <person name="Wilkins M.J."/>
            <person name="Karaoz U."/>
            <person name="Brodie E.L."/>
            <person name="Williams K.H."/>
            <person name="Hubbard S.S."/>
            <person name="Banfield J.F."/>
        </authorList>
    </citation>
    <scope>NUCLEOTIDE SEQUENCE [LARGE SCALE GENOMIC DNA]</scope>
</reference>
<name>A0A1F7X7Y9_9BACT</name>
<comment type="caution">
    <text evidence="1">The sequence shown here is derived from an EMBL/GenBank/DDBJ whole genome shotgun (WGS) entry which is preliminary data.</text>
</comment>
<dbReference type="Proteomes" id="UP000176939">
    <property type="component" value="Unassembled WGS sequence"/>
</dbReference>
<protein>
    <submittedName>
        <fullName evidence="1">Uncharacterized protein</fullName>
    </submittedName>
</protein>
<organism evidence="1 2">
    <name type="scientific">Candidatus Woesebacteria bacterium RBG_13_36_22</name>
    <dbReference type="NCBI Taxonomy" id="1802478"/>
    <lineage>
        <taxon>Bacteria</taxon>
        <taxon>Candidatus Woeseibacteriota</taxon>
    </lineage>
</organism>
<dbReference type="AlphaFoldDB" id="A0A1F7X7Y9"/>
<dbReference type="EMBL" id="MGFQ01000007">
    <property type="protein sequence ID" value="OGM10508.1"/>
    <property type="molecule type" value="Genomic_DNA"/>
</dbReference>
<evidence type="ECO:0000313" key="1">
    <source>
        <dbReference type="EMBL" id="OGM10508.1"/>
    </source>
</evidence>